<evidence type="ECO:0000256" key="2">
    <source>
        <dbReference type="ARBA" id="ARBA00011643"/>
    </source>
</evidence>
<feature type="binding site" evidence="5">
    <location>
        <position position="64"/>
    </location>
    <ligand>
        <name>a divalent metal cation</name>
        <dbReference type="ChEBI" id="CHEBI:60240"/>
        <label>2</label>
    </ligand>
</feature>
<comment type="subunit">
    <text evidence="2">Homohexamer.</text>
</comment>
<name>A0A2N4TKR3_RALPI</name>
<sequence>MDRKELELYLNDLLQAPRFRDYCPNGLQVQGRETITHIVTGVTASLALIEAAIEARADAILVHHGYFWKGEDGRVVGQKHARLKQLLAHDLNLFAYHLPLDAHPDLGNNAQLGALLGITPQGRFGEDELGWIGILPEATTLGTFAQTVSAKLNRAPLVIGDDNRPVRTVGWCTGGAQGWFDAAVAAGVDVYLSGEASEQTTHLARESGVAYIGAGHHATERGGVRALGNHLAERFGVRHTFIDIPNPV</sequence>
<dbReference type="GO" id="GO:0046872">
    <property type="term" value="F:metal ion binding"/>
    <property type="evidence" value="ECO:0007669"/>
    <property type="project" value="UniProtKB-KW"/>
</dbReference>
<evidence type="ECO:0000313" key="6">
    <source>
        <dbReference type="EMBL" id="PLC40297.1"/>
    </source>
</evidence>
<keyword evidence="4 5" id="KW-0479">Metal-binding</keyword>
<feature type="binding site" evidence="5">
    <location>
        <position position="216"/>
    </location>
    <ligand>
        <name>a divalent metal cation</name>
        <dbReference type="ChEBI" id="CHEBI:60240"/>
        <label>1</label>
    </ligand>
</feature>
<dbReference type="Proteomes" id="UP000234456">
    <property type="component" value="Unassembled WGS sequence"/>
</dbReference>
<dbReference type="SUPFAM" id="SSF102705">
    <property type="entry name" value="NIF3 (NGG1p interacting factor 3)-like"/>
    <property type="match status" value="1"/>
</dbReference>
<evidence type="ECO:0000256" key="5">
    <source>
        <dbReference type="PIRSR" id="PIRSR602678-1"/>
    </source>
</evidence>
<protein>
    <recommendedName>
        <fullName evidence="3">GTP cyclohydrolase 1 type 2 homolog</fullName>
    </recommendedName>
</protein>
<dbReference type="NCBIfam" id="TIGR00486">
    <property type="entry name" value="YbgI_SA1388"/>
    <property type="match status" value="1"/>
</dbReference>
<dbReference type="GO" id="GO:0005737">
    <property type="term" value="C:cytoplasm"/>
    <property type="evidence" value="ECO:0007669"/>
    <property type="project" value="TreeGrafter"/>
</dbReference>
<dbReference type="EMBL" id="PKQE01000007">
    <property type="protein sequence ID" value="PLC40297.1"/>
    <property type="molecule type" value="Genomic_DNA"/>
</dbReference>
<reference evidence="6 7" key="1">
    <citation type="submission" date="2017-12" db="EMBL/GenBank/DDBJ databases">
        <title>Draft genome sequence of Ralstonia pickettii 52.</title>
        <authorList>
            <person name="Zheng B."/>
        </authorList>
    </citation>
    <scope>NUCLEOTIDE SEQUENCE [LARGE SCALE GENOMIC DNA]</scope>
    <source>
        <strain evidence="6 7">52</strain>
    </source>
</reference>
<feature type="binding site" evidence="5">
    <location>
        <position position="220"/>
    </location>
    <ligand>
        <name>a divalent metal cation</name>
        <dbReference type="ChEBI" id="CHEBI:60240"/>
        <label>1</label>
    </ligand>
</feature>
<dbReference type="InterPro" id="IPR002678">
    <property type="entry name" value="DUF34/NIF3"/>
</dbReference>
<comment type="similarity">
    <text evidence="1">Belongs to the GTP cyclohydrolase I type 2/NIF3 family.</text>
</comment>
<dbReference type="PANTHER" id="PTHR13799">
    <property type="entry name" value="NGG1 INTERACTING FACTOR 3"/>
    <property type="match status" value="1"/>
</dbReference>
<feature type="binding site" evidence="5">
    <location>
        <position position="101"/>
    </location>
    <ligand>
        <name>a divalent metal cation</name>
        <dbReference type="ChEBI" id="CHEBI:60240"/>
        <label>1</label>
    </ligand>
</feature>
<dbReference type="InterPro" id="IPR036069">
    <property type="entry name" value="DUF34/NIF3_sf"/>
</dbReference>
<dbReference type="Pfam" id="PF01784">
    <property type="entry name" value="DUF34_NIF3"/>
    <property type="match status" value="1"/>
</dbReference>
<evidence type="ECO:0000256" key="3">
    <source>
        <dbReference type="ARBA" id="ARBA00022112"/>
    </source>
</evidence>
<proteinExistence type="inferred from homology"/>
<accession>A0A2N4TKR3</accession>
<dbReference type="PANTHER" id="PTHR13799:SF14">
    <property type="entry name" value="GTP CYCLOHYDROLASE 1 TYPE 2 HOMOLOG"/>
    <property type="match status" value="1"/>
</dbReference>
<evidence type="ECO:0000256" key="1">
    <source>
        <dbReference type="ARBA" id="ARBA00006964"/>
    </source>
</evidence>
<feature type="binding site" evidence="5">
    <location>
        <position position="63"/>
    </location>
    <ligand>
        <name>a divalent metal cation</name>
        <dbReference type="ChEBI" id="CHEBI:60240"/>
        <label>1</label>
    </ligand>
</feature>
<dbReference type="OrthoDB" id="9800881at2"/>
<gene>
    <name evidence="6" type="ORF">C0Q88_23340</name>
</gene>
<evidence type="ECO:0000256" key="4">
    <source>
        <dbReference type="ARBA" id="ARBA00022723"/>
    </source>
</evidence>
<dbReference type="RefSeq" id="WP_102067457.1">
    <property type="nucleotide sequence ID" value="NZ_PKQE01000007.1"/>
</dbReference>
<dbReference type="AlphaFoldDB" id="A0A2N4TKR3"/>
<comment type="caution">
    <text evidence="6">The sequence shown here is derived from an EMBL/GenBank/DDBJ whole genome shotgun (WGS) entry which is preliminary data.</text>
</comment>
<dbReference type="FunFam" id="3.40.1390.30:FF:000002">
    <property type="entry name" value="Nif3-like dinuclear metal center protein"/>
    <property type="match status" value="1"/>
</dbReference>
<dbReference type="Gene3D" id="3.40.1390.30">
    <property type="entry name" value="NIF3 (NGG1p interacting factor 3)-like"/>
    <property type="match status" value="2"/>
</dbReference>
<evidence type="ECO:0000313" key="7">
    <source>
        <dbReference type="Proteomes" id="UP000234456"/>
    </source>
</evidence>
<organism evidence="6 7">
    <name type="scientific">Ralstonia pickettii</name>
    <name type="common">Burkholderia pickettii</name>
    <dbReference type="NCBI Taxonomy" id="329"/>
    <lineage>
        <taxon>Bacteria</taxon>
        <taxon>Pseudomonadati</taxon>
        <taxon>Pseudomonadota</taxon>
        <taxon>Betaproteobacteria</taxon>
        <taxon>Burkholderiales</taxon>
        <taxon>Burkholderiaceae</taxon>
        <taxon>Ralstonia</taxon>
    </lineage>
</organism>